<dbReference type="Gene3D" id="1.20.200.10">
    <property type="entry name" value="Fumarase/aspartase (Central domain)"/>
    <property type="match status" value="1"/>
</dbReference>
<comment type="pathway">
    <text evidence="3">Carbohydrate metabolism; tricarboxylic acid cycle; (S)-malate from fumarate: step 1/1.</text>
</comment>
<feature type="domain" description="Fumarase C C-terminal" evidence="5">
    <location>
        <begin position="407"/>
        <end position="459"/>
    </location>
</feature>
<comment type="catalytic activity">
    <reaction evidence="3">
        <text>(S)-malate = fumarate + H2O</text>
        <dbReference type="Rhea" id="RHEA:12460"/>
        <dbReference type="ChEBI" id="CHEBI:15377"/>
        <dbReference type="ChEBI" id="CHEBI:15589"/>
        <dbReference type="ChEBI" id="CHEBI:29806"/>
        <dbReference type="EC" id="4.2.1.2"/>
    </reaction>
</comment>
<comment type="similarity">
    <text evidence="1 3">Belongs to the class-II fumarase/aspartase family. Fumarase subfamily.</text>
</comment>
<comment type="miscellaneous">
    <text evidence="3">There are 2 substrate-binding sites: the catalytic A site, and the non-catalytic B site that may play a role in the transfer of substrate or product between the active site and the solvent. Alternatively, the B site may bind allosteric effectors.</text>
</comment>
<feature type="binding site" evidence="3">
    <location>
        <position position="186"/>
    </location>
    <ligand>
        <name>substrate</name>
    </ligand>
</feature>
<feature type="binding site" evidence="3">
    <location>
        <begin position="323"/>
        <end position="325"/>
    </location>
    <ligand>
        <name>substrate</name>
    </ligand>
</feature>
<keyword evidence="3" id="KW-0816">Tricarboxylic acid cycle</keyword>
<evidence type="ECO:0000313" key="6">
    <source>
        <dbReference type="EMBL" id="QBH12500.1"/>
    </source>
</evidence>
<dbReference type="GO" id="GO:0004333">
    <property type="term" value="F:fumarate hydratase activity"/>
    <property type="evidence" value="ECO:0007669"/>
    <property type="project" value="UniProtKB-UniRule"/>
</dbReference>
<evidence type="ECO:0000259" key="4">
    <source>
        <dbReference type="Pfam" id="PF00206"/>
    </source>
</evidence>
<dbReference type="PANTHER" id="PTHR11444">
    <property type="entry name" value="ASPARTATEAMMONIA/ARGININOSUCCINATE/ADENYLOSUCCINATE LYASE"/>
    <property type="match status" value="1"/>
</dbReference>
<feature type="binding site" evidence="3">
    <location>
        <position position="318"/>
    </location>
    <ligand>
        <name>substrate</name>
    </ligand>
</feature>
<dbReference type="InterPro" id="IPR008948">
    <property type="entry name" value="L-Aspartase-like"/>
</dbReference>
<gene>
    <name evidence="3 7" type="primary">fumC</name>
    <name evidence="7" type="ORF">DO021_03905</name>
    <name evidence="6" type="ORF">EYB58_05990</name>
</gene>
<feature type="active site" description="Proton donor/acceptor" evidence="3">
    <location>
        <position position="187"/>
    </location>
</feature>
<dbReference type="InterPro" id="IPR022761">
    <property type="entry name" value="Fumarate_lyase_N"/>
</dbReference>
<dbReference type="UniPathway" id="UPA00223">
    <property type="reaction ID" value="UER01007"/>
</dbReference>
<dbReference type="CDD" id="cd01362">
    <property type="entry name" value="Fumarase_classII"/>
    <property type="match status" value="1"/>
</dbReference>
<evidence type="ECO:0000313" key="8">
    <source>
        <dbReference type="Proteomes" id="UP000248798"/>
    </source>
</evidence>
<dbReference type="Proteomes" id="UP000248798">
    <property type="component" value="Unassembled WGS sequence"/>
</dbReference>
<dbReference type="PROSITE" id="PS00163">
    <property type="entry name" value="FUMARATE_LYASES"/>
    <property type="match status" value="1"/>
</dbReference>
<proteinExistence type="inferred from homology"/>
<comment type="function">
    <text evidence="3">Involved in the TCA cycle. Catalyzes the stereospecific interconversion of fumarate to L-malate.</text>
</comment>
<dbReference type="FunFam" id="1.10.40.30:FF:000002">
    <property type="entry name" value="Fumarate hydratase class II"/>
    <property type="match status" value="1"/>
</dbReference>
<evidence type="ECO:0000313" key="7">
    <source>
        <dbReference type="EMBL" id="RAM03234.1"/>
    </source>
</evidence>
<dbReference type="GO" id="GO:0006099">
    <property type="term" value="P:tricarboxylic acid cycle"/>
    <property type="evidence" value="ECO:0007669"/>
    <property type="project" value="UniProtKB-UniRule"/>
</dbReference>
<dbReference type="Gene3D" id="1.10.40.30">
    <property type="entry name" value="Fumarase/aspartase (C-terminal domain)"/>
    <property type="match status" value="1"/>
</dbReference>
<dbReference type="RefSeq" id="WP_111953920.1">
    <property type="nucleotide sequence ID" value="NZ_CP036313.1"/>
</dbReference>
<dbReference type="InterPro" id="IPR018951">
    <property type="entry name" value="Fumarase_C_C"/>
</dbReference>
<dbReference type="InterPro" id="IPR005677">
    <property type="entry name" value="Fum_hydII"/>
</dbReference>
<dbReference type="PRINTS" id="PR00149">
    <property type="entry name" value="FUMRATELYASE"/>
</dbReference>
<evidence type="ECO:0000259" key="5">
    <source>
        <dbReference type="Pfam" id="PF10415"/>
    </source>
</evidence>
<organism evidence="7 8">
    <name type="scientific">Desulfobacter hydrogenophilus</name>
    <dbReference type="NCBI Taxonomy" id="2291"/>
    <lineage>
        <taxon>Bacteria</taxon>
        <taxon>Pseudomonadati</taxon>
        <taxon>Thermodesulfobacteriota</taxon>
        <taxon>Desulfobacteria</taxon>
        <taxon>Desulfobacterales</taxon>
        <taxon>Desulfobacteraceae</taxon>
        <taxon>Desulfobacter</taxon>
    </lineage>
</organism>
<dbReference type="SUPFAM" id="SSF48557">
    <property type="entry name" value="L-aspartase-like"/>
    <property type="match status" value="1"/>
</dbReference>
<feature type="binding site" evidence="3">
    <location>
        <begin position="138"/>
        <end position="140"/>
    </location>
    <ligand>
        <name>substrate</name>
    </ligand>
</feature>
<dbReference type="NCBIfam" id="NF008909">
    <property type="entry name" value="PRK12273.1"/>
    <property type="match status" value="1"/>
</dbReference>
<name>A0A328FF73_9BACT</name>
<dbReference type="FunFam" id="1.20.200.10:FF:000001">
    <property type="entry name" value="Fumarate hydratase, mitochondrial"/>
    <property type="match status" value="1"/>
</dbReference>
<keyword evidence="2 3" id="KW-0456">Lyase</keyword>
<dbReference type="EMBL" id="QLNI01000006">
    <property type="protein sequence ID" value="RAM03234.1"/>
    <property type="molecule type" value="Genomic_DNA"/>
</dbReference>
<dbReference type="InterPro" id="IPR020557">
    <property type="entry name" value="Fumarate_lyase_CS"/>
</dbReference>
<comment type="subunit">
    <text evidence="3">Homotetramer.</text>
</comment>
<feature type="active site" evidence="3">
    <location>
        <position position="317"/>
    </location>
</feature>
<dbReference type="PANTHER" id="PTHR11444:SF1">
    <property type="entry name" value="FUMARATE HYDRATASE, MITOCHONDRIAL"/>
    <property type="match status" value="1"/>
</dbReference>
<dbReference type="FunFam" id="1.10.275.10:FF:000001">
    <property type="entry name" value="Fumarate hydratase, mitochondrial"/>
    <property type="match status" value="1"/>
</dbReference>
<dbReference type="InterPro" id="IPR024083">
    <property type="entry name" value="Fumarase/histidase_N"/>
</dbReference>
<sequence length="463" mass="50282">MANRTEHDTMGAIQVPADALWGAQTERSRQNFTIGRELMPQALIHAFARLKKACAAVNRRMELLDDHQADLIIRVCDEILNGDHADQFPLHVWQTGSGTQTNMNLNEVIANRAALLDGKALDDTRPIHPNDHVNKSQSSNDTFPAAMHIAAVFEIHDTLLPAVERMRLTLEKKSQEFSHIIKIGRTHLQDATPLTLGQEISGWEAMIQSSREQILQSLETLYPLAIGGTAVGTGLNAPQGFGKDVAEELAKLTGHPFSQMKNTFHGLTGHDQIVFTSGAIKGLAANLMKIANDIRWLASGPRCGIGELNIPANEPGSSIMPGKINPTQAEAATMVACQVMGNDAAIGFAASQGNFELNVFKPVIIHNLLQSVTLLGDTISSFTSHCLAGIAPNIPVIERHLKNSLMLVTALAPHIGYDNAARIAKKALQEDMTLKEAAAELDLVQPGQFDEWVNPETMILGRK</sequence>
<protein>
    <recommendedName>
        <fullName evidence="3">Fumarate hydratase class II</fullName>
        <shortName evidence="3">Fumarase C</shortName>
        <ecNumber evidence="3">4.2.1.2</ecNumber>
    </recommendedName>
    <alternativeName>
        <fullName evidence="3">Aerobic fumarase</fullName>
    </alternativeName>
    <alternativeName>
        <fullName evidence="3">Iron-independent fumarase</fullName>
    </alternativeName>
</protein>
<keyword evidence="3" id="KW-0963">Cytoplasm</keyword>
<dbReference type="Pfam" id="PF00206">
    <property type="entry name" value="Lyase_1"/>
    <property type="match status" value="1"/>
</dbReference>
<dbReference type="EMBL" id="CP036313">
    <property type="protein sequence ID" value="QBH12500.1"/>
    <property type="molecule type" value="Genomic_DNA"/>
</dbReference>
<comment type="subcellular location">
    <subcellularLocation>
        <location evidence="3">Cytoplasm</location>
    </subcellularLocation>
</comment>
<feature type="binding site" description="in site B" evidence="3">
    <location>
        <begin position="128"/>
        <end position="131"/>
    </location>
    <ligand>
        <name>substrate</name>
    </ligand>
</feature>
<dbReference type="EC" id="4.2.1.2" evidence="3"/>
<reference evidence="6 9" key="2">
    <citation type="submission" date="2019-02" db="EMBL/GenBank/DDBJ databases">
        <title>Complete genome sequence of Desulfobacter hydrogenophilus AcRS1.</title>
        <authorList>
            <person name="Marietou A."/>
            <person name="Lund M.B."/>
            <person name="Marshall I.P.G."/>
            <person name="Schreiber L."/>
            <person name="Jorgensen B."/>
        </authorList>
    </citation>
    <scope>NUCLEOTIDE SEQUENCE [LARGE SCALE GENOMIC DNA]</scope>
    <source>
        <strain evidence="6 9">AcRS1</strain>
    </source>
</reference>
<dbReference type="Pfam" id="PF10415">
    <property type="entry name" value="FumaraseC_C"/>
    <property type="match status" value="1"/>
</dbReference>
<dbReference type="OrthoDB" id="9802809at2"/>
<dbReference type="HAMAP" id="MF_00743">
    <property type="entry name" value="FumaraseC"/>
    <property type="match status" value="1"/>
</dbReference>
<dbReference type="GO" id="GO:0005737">
    <property type="term" value="C:cytoplasm"/>
    <property type="evidence" value="ECO:0007669"/>
    <property type="project" value="UniProtKB-SubCell"/>
</dbReference>
<dbReference type="Gene3D" id="1.10.275.10">
    <property type="entry name" value="Fumarase/aspartase (N-terminal domain)"/>
    <property type="match status" value="1"/>
</dbReference>
<feature type="domain" description="Fumarate lyase N-terminal" evidence="4">
    <location>
        <begin position="11"/>
        <end position="341"/>
    </location>
</feature>
<dbReference type="InterPro" id="IPR000362">
    <property type="entry name" value="Fumarate_lyase_fam"/>
</dbReference>
<evidence type="ECO:0000256" key="3">
    <source>
        <dbReference type="HAMAP-Rule" id="MF_00743"/>
    </source>
</evidence>
<reference evidence="7 8" key="1">
    <citation type="submission" date="2018-06" db="EMBL/GenBank/DDBJ databases">
        <title>Complete Genome Sequence of Desulfobacter hydrogenophilus (DSM3380).</title>
        <authorList>
            <person name="Marietou A."/>
            <person name="Schreiber L."/>
            <person name="Marshall I."/>
            <person name="Jorgensen B."/>
        </authorList>
    </citation>
    <scope>NUCLEOTIDE SEQUENCE [LARGE SCALE GENOMIC DNA]</scope>
    <source>
        <strain evidence="7 8">DSM 3380</strain>
    </source>
</reference>
<dbReference type="GO" id="GO:0006108">
    <property type="term" value="P:malate metabolic process"/>
    <property type="evidence" value="ECO:0007669"/>
    <property type="project" value="TreeGrafter"/>
</dbReference>
<keyword evidence="9" id="KW-1185">Reference proteome</keyword>
<feature type="binding site" evidence="3">
    <location>
        <begin position="97"/>
        <end position="99"/>
    </location>
    <ligand>
        <name>substrate</name>
    </ligand>
</feature>
<feature type="site" description="Important for catalytic activity" evidence="3">
    <location>
        <position position="330"/>
    </location>
</feature>
<evidence type="ECO:0000256" key="2">
    <source>
        <dbReference type="ARBA" id="ARBA00023239"/>
    </source>
</evidence>
<dbReference type="Proteomes" id="UP000293902">
    <property type="component" value="Chromosome"/>
</dbReference>
<accession>A0A328FF73</accession>
<dbReference type="NCBIfam" id="TIGR00979">
    <property type="entry name" value="fumC_II"/>
    <property type="match status" value="1"/>
</dbReference>
<evidence type="ECO:0000256" key="1">
    <source>
        <dbReference type="ARBA" id="ARBA00009084"/>
    </source>
</evidence>
<dbReference type="GO" id="GO:0006106">
    <property type="term" value="P:fumarate metabolic process"/>
    <property type="evidence" value="ECO:0007669"/>
    <property type="project" value="InterPro"/>
</dbReference>
<evidence type="ECO:0000313" key="9">
    <source>
        <dbReference type="Proteomes" id="UP000293902"/>
    </source>
</evidence>
<dbReference type="AlphaFoldDB" id="A0A328FF73"/>